<evidence type="ECO:0000256" key="4">
    <source>
        <dbReference type="ARBA" id="ARBA00023054"/>
    </source>
</evidence>
<feature type="domain" description="Flagellar hook-associated protein 2 N-terminal" evidence="8">
    <location>
        <begin position="9"/>
        <end position="105"/>
    </location>
</feature>
<dbReference type="AlphaFoldDB" id="A0A3B0YL83"/>
<evidence type="ECO:0000256" key="5">
    <source>
        <dbReference type="ARBA" id="ARBA00023143"/>
    </source>
</evidence>
<dbReference type="EMBL" id="UOFN01000076">
    <property type="protein sequence ID" value="VAW77390.1"/>
    <property type="molecule type" value="Genomic_DNA"/>
</dbReference>
<keyword evidence="5" id="KW-0975">Bacterial flagellum</keyword>
<comment type="similarity">
    <text evidence="2">Belongs to the FliD family.</text>
</comment>
<organism evidence="10">
    <name type="scientific">hydrothermal vent metagenome</name>
    <dbReference type="NCBI Taxonomy" id="652676"/>
    <lineage>
        <taxon>unclassified sequences</taxon>
        <taxon>metagenomes</taxon>
        <taxon>ecological metagenomes</taxon>
    </lineage>
</organism>
<accession>A0A3B0YL83</accession>
<feature type="domain" description="Flagellar hook-associated protein 2 C-terminal" evidence="9">
    <location>
        <begin position="212"/>
        <end position="426"/>
    </location>
</feature>
<dbReference type="Pfam" id="PF07196">
    <property type="entry name" value="Flagellin_IN"/>
    <property type="match status" value="1"/>
</dbReference>
<keyword evidence="10" id="KW-0969">Cilium</keyword>
<dbReference type="GO" id="GO:0071973">
    <property type="term" value="P:bacterial-type flagellum-dependent cell motility"/>
    <property type="evidence" value="ECO:0007669"/>
    <property type="project" value="TreeGrafter"/>
</dbReference>
<keyword evidence="10" id="KW-0966">Cell projection</keyword>
<evidence type="ECO:0000256" key="1">
    <source>
        <dbReference type="ARBA" id="ARBA00004365"/>
    </source>
</evidence>
<dbReference type="GO" id="GO:0007155">
    <property type="term" value="P:cell adhesion"/>
    <property type="evidence" value="ECO:0007669"/>
    <property type="project" value="InterPro"/>
</dbReference>
<keyword evidence="10" id="KW-0282">Flagellum</keyword>
<dbReference type="InterPro" id="IPR010809">
    <property type="entry name" value="FliD_C"/>
</dbReference>
<dbReference type="Pfam" id="PF02465">
    <property type="entry name" value="FliD_N"/>
    <property type="match status" value="1"/>
</dbReference>
<reference evidence="10" key="1">
    <citation type="submission" date="2018-06" db="EMBL/GenBank/DDBJ databases">
        <authorList>
            <person name="Zhirakovskaya E."/>
        </authorList>
    </citation>
    <scope>NUCLEOTIDE SEQUENCE</scope>
</reference>
<gene>
    <name evidence="10" type="ORF">MNBD_GAMMA15-2047</name>
</gene>
<name>A0A3B0YL83_9ZZZZ</name>
<dbReference type="GO" id="GO:0009421">
    <property type="term" value="C:bacterial-type flagellum filament cap"/>
    <property type="evidence" value="ECO:0007669"/>
    <property type="project" value="InterPro"/>
</dbReference>
<comment type="subunit">
    <text evidence="3">Homopentamer.</text>
</comment>
<evidence type="ECO:0000259" key="9">
    <source>
        <dbReference type="Pfam" id="PF07195"/>
    </source>
</evidence>
<dbReference type="PANTHER" id="PTHR30288:SF0">
    <property type="entry name" value="FLAGELLAR HOOK-ASSOCIATED PROTEIN 2"/>
    <property type="match status" value="1"/>
</dbReference>
<dbReference type="GO" id="GO:0009424">
    <property type="term" value="C:bacterial-type flagellum hook"/>
    <property type="evidence" value="ECO:0007669"/>
    <property type="project" value="InterPro"/>
</dbReference>
<dbReference type="InterPro" id="IPR003481">
    <property type="entry name" value="FliD_N"/>
</dbReference>
<evidence type="ECO:0000259" key="8">
    <source>
        <dbReference type="Pfam" id="PF02465"/>
    </source>
</evidence>
<dbReference type="Pfam" id="PF07195">
    <property type="entry name" value="FliD_C"/>
    <property type="match status" value="1"/>
</dbReference>
<evidence type="ECO:0000313" key="10">
    <source>
        <dbReference type="EMBL" id="VAW77390.1"/>
    </source>
</evidence>
<dbReference type="InterPro" id="IPR010810">
    <property type="entry name" value="Flagellin_hook_IN_motif"/>
</dbReference>
<evidence type="ECO:0000256" key="6">
    <source>
        <dbReference type="ARBA" id="ARBA00033074"/>
    </source>
</evidence>
<sequence>MISAPGVGSGLDVSSIVDQLMSIERAPLRRMESDKKDLETQLSAFGKLKSALSTFQTAFDSLKTLDSFEIYKADSSNEGAFTATADSTAAVGFNSIQVVSLAEAHKMGSVAIADTDTTTLGGAGDQMTFTINANAFTVDVGGLTLSGIRDAINDATDNTGVSASIISENSGSNRLVLTATATGNANSINISSTGTVGTDLGLTDINDPLQLDSEILVDGLYTIIRSSNTIDDAISGVTISLLSETTAADQLTITRDVESVQASVQEFIDAFNALNTVFGDLSGEGNDLEADNTIRSIENQVRSVFNTPPTGLTGSFTYLSEAGVSFQRDGTLSLDATGLETAIGSDFTGLAEMFANNDQGYLFRLDSLIANFVQTDGLINAREDGINSRIDTTKQRILDLEFRLELREQRLLTQFTNLDVLMGQLNGTSAFLSQQLANLPKLTLNG</sequence>
<dbReference type="InterPro" id="IPR040026">
    <property type="entry name" value="FliD"/>
</dbReference>
<proteinExistence type="inferred from homology"/>
<evidence type="ECO:0000256" key="3">
    <source>
        <dbReference type="ARBA" id="ARBA00011255"/>
    </source>
</evidence>
<dbReference type="PANTHER" id="PTHR30288">
    <property type="entry name" value="FLAGELLAR CAP/ASSEMBLY PROTEIN FLID"/>
    <property type="match status" value="1"/>
</dbReference>
<comment type="subcellular location">
    <subcellularLocation>
        <location evidence="1">Bacterial flagellum</location>
    </subcellularLocation>
</comment>
<evidence type="ECO:0000256" key="7">
    <source>
        <dbReference type="ARBA" id="ARBA00033192"/>
    </source>
</evidence>
<protein>
    <recommendedName>
        <fullName evidence="7">Filament cap protein</fullName>
    </recommendedName>
    <alternativeName>
        <fullName evidence="6">Flagellar cap protein</fullName>
    </alternativeName>
</protein>
<evidence type="ECO:0000256" key="2">
    <source>
        <dbReference type="ARBA" id="ARBA00009764"/>
    </source>
</evidence>
<keyword evidence="4" id="KW-0175">Coiled coil</keyword>